<dbReference type="RefSeq" id="WP_364589332.1">
    <property type="nucleotide sequence ID" value="NZ_JBFAQK010000006.1"/>
</dbReference>
<keyword evidence="3" id="KW-1185">Reference proteome</keyword>
<evidence type="ECO:0008006" key="4">
    <source>
        <dbReference type="Google" id="ProtNLM"/>
    </source>
</evidence>
<reference evidence="2 3" key="1">
    <citation type="submission" date="2024-06" db="EMBL/GenBank/DDBJ databases">
        <title>The Natural Products Discovery Center: Release of the First 8490 Sequenced Strains for Exploring Actinobacteria Biosynthetic Diversity.</title>
        <authorList>
            <person name="Kalkreuter E."/>
            <person name="Kautsar S.A."/>
            <person name="Yang D."/>
            <person name="Bader C.D."/>
            <person name="Teijaro C.N."/>
            <person name="Fluegel L."/>
            <person name="Davis C.M."/>
            <person name="Simpson J.R."/>
            <person name="Lauterbach L."/>
            <person name="Steele A.D."/>
            <person name="Gui C."/>
            <person name="Meng S."/>
            <person name="Li G."/>
            <person name="Viehrig K."/>
            <person name="Ye F."/>
            <person name="Su P."/>
            <person name="Kiefer A.F."/>
            <person name="Nichols A."/>
            <person name="Cepeda A.J."/>
            <person name="Yan W."/>
            <person name="Fan B."/>
            <person name="Jiang Y."/>
            <person name="Adhikari A."/>
            <person name="Zheng C.-J."/>
            <person name="Schuster L."/>
            <person name="Cowan T.M."/>
            <person name="Smanski M.J."/>
            <person name="Chevrette M.G."/>
            <person name="De Carvalho L.P.S."/>
            <person name="Shen B."/>
        </authorList>
    </citation>
    <scope>NUCLEOTIDE SEQUENCE [LARGE SCALE GENOMIC DNA]</scope>
    <source>
        <strain evidence="2 3">NPDC049344</strain>
    </source>
</reference>
<organism evidence="2 3">
    <name type="scientific">Streptomyces kurssanovii</name>
    <dbReference type="NCBI Taxonomy" id="67312"/>
    <lineage>
        <taxon>Bacteria</taxon>
        <taxon>Bacillati</taxon>
        <taxon>Actinomycetota</taxon>
        <taxon>Actinomycetes</taxon>
        <taxon>Kitasatosporales</taxon>
        <taxon>Streptomycetaceae</taxon>
        <taxon>Streptomyces</taxon>
    </lineage>
</organism>
<protein>
    <recommendedName>
        <fullName evidence="4">DUF2269 domain-containing protein</fullName>
    </recommendedName>
</protein>
<keyword evidence="1" id="KW-1133">Transmembrane helix</keyword>
<evidence type="ECO:0000313" key="3">
    <source>
        <dbReference type="Proteomes" id="UP001552521"/>
    </source>
</evidence>
<dbReference type="Proteomes" id="UP001552521">
    <property type="component" value="Unassembled WGS sequence"/>
</dbReference>
<feature type="transmembrane region" description="Helical" evidence="1">
    <location>
        <begin position="134"/>
        <end position="154"/>
    </location>
</feature>
<dbReference type="EMBL" id="JBFAQK010000006">
    <property type="protein sequence ID" value="MEV4680501.1"/>
    <property type="molecule type" value="Genomic_DNA"/>
</dbReference>
<keyword evidence="1" id="KW-0812">Transmembrane</keyword>
<proteinExistence type="predicted"/>
<keyword evidence="1" id="KW-0472">Membrane</keyword>
<accession>A0ABV3HPW6</accession>
<sequence length="173" mass="18453">MTTMTPRTRKIALTAHVTSSVGWIGAVAVFLVLAVTGSTSQDPQTVRAAYLSMELTARLVIVPLALACLLTGLIQSLGTVWGLFRHYWVLVKLLIGVLATALLLVHMRPIGHMADAVRQATLTDGELGGLRLQLAADAGAALLVLFVAVALSVFKPRGATRYGQRRMRAAAPR</sequence>
<gene>
    <name evidence="2" type="ORF">AB0K36_06930</name>
</gene>
<feature type="transmembrane region" description="Helical" evidence="1">
    <location>
        <begin position="86"/>
        <end position="105"/>
    </location>
</feature>
<feature type="transmembrane region" description="Helical" evidence="1">
    <location>
        <begin position="12"/>
        <end position="35"/>
    </location>
</feature>
<evidence type="ECO:0000256" key="1">
    <source>
        <dbReference type="SAM" id="Phobius"/>
    </source>
</evidence>
<comment type="caution">
    <text evidence="2">The sequence shown here is derived from an EMBL/GenBank/DDBJ whole genome shotgun (WGS) entry which is preliminary data.</text>
</comment>
<name>A0ABV3HPW6_9ACTN</name>
<feature type="transmembrane region" description="Helical" evidence="1">
    <location>
        <begin position="55"/>
        <end position="74"/>
    </location>
</feature>
<evidence type="ECO:0000313" key="2">
    <source>
        <dbReference type="EMBL" id="MEV4680501.1"/>
    </source>
</evidence>